<sequence length="397" mass="39990">MPIVVFALAAAVFAQGTSEFMCSGLLAPIAADTGVSIGTAGLLTSLFAVGMIIGAPTMAVTAGRLPTRRALTGFLLIFLIAHVIGALTTTFAVLLATRAIAAIANAGFLAVALAALPALVGPDRVGRATSVVLAGVTLACIAGVPAGTVLGQLWGWPAALWAVVLVGLPALAALWWLVDSGEITTASGDSVRREWRVLGDSRVRTLLVSGALVNAATFAAFTYLGVLVTDVSGAAAQWISVALAAFGLGSLLGVSMAGRYADRFAERIVVLGAVTLVPLWLCTGWAARSLPALLIAVVLAGALSFAVGSTLIGLIVRHASAAAPRLGGALATTALNIGAAAGPAIAGLAIGDDPRAALWIAAALAAFAALRTVLPRRVGAADLAPAMDKQHRTRYEN</sequence>
<feature type="transmembrane region" description="Helical" evidence="6">
    <location>
        <begin position="356"/>
        <end position="374"/>
    </location>
</feature>
<feature type="transmembrane region" description="Helical" evidence="6">
    <location>
        <begin position="328"/>
        <end position="350"/>
    </location>
</feature>
<evidence type="ECO:0000259" key="7">
    <source>
        <dbReference type="PROSITE" id="PS50850"/>
    </source>
</evidence>
<feature type="transmembrane region" description="Helical" evidence="6">
    <location>
        <begin position="131"/>
        <end position="153"/>
    </location>
</feature>
<evidence type="ECO:0000313" key="9">
    <source>
        <dbReference type="Proteomes" id="UP000254869"/>
    </source>
</evidence>
<comment type="subcellular location">
    <subcellularLocation>
        <location evidence="1">Cell membrane</location>
        <topology evidence="1">Multi-pass membrane protein</topology>
    </subcellularLocation>
</comment>
<dbReference type="AlphaFoldDB" id="A0A370I8R6"/>
<keyword evidence="3 6" id="KW-0812">Transmembrane</keyword>
<dbReference type="PANTHER" id="PTHR43124">
    <property type="entry name" value="PURINE EFFLUX PUMP PBUE"/>
    <property type="match status" value="1"/>
</dbReference>
<keyword evidence="2" id="KW-1003">Cell membrane</keyword>
<feature type="transmembrane region" description="Helical" evidence="6">
    <location>
        <begin position="74"/>
        <end position="94"/>
    </location>
</feature>
<reference evidence="8 9" key="1">
    <citation type="submission" date="2018-07" db="EMBL/GenBank/DDBJ databases">
        <title>Genomic Encyclopedia of Type Strains, Phase IV (KMG-IV): sequencing the most valuable type-strain genomes for metagenomic binning, comparative biology and taxonomic classification.</title>
        <authorList>
            <person name="Goeker M."/>
        </authorList>
    </citation>
    <scope>NUCLEOTIDE SEQUENCE [LARGE SCALE GENOMIC DNA]</scope>
    <source>
        <strain evidence="8 9">DSM 44290</strain>
    </source>
</reference>
<dbReference type="Pfam" id="PF07690">
    <property type="entry name" value="MFS_1"/>
    <property type="match status" value="1"/>
</dbReference>
<keyword evidence="9" id="KW-1185">Reference proteome</keyword>
<dbReference type="PROSITE" id="PS50850">
    <property type="entry name" value="MFS"/>
    <property type="match status" value="1"/>
</dbReference>
<feature type="transmembrane region" description="Helical" evidence="6">
    <location>
        <begin position="293"/>
        <end position="316"/>
    </location>
</feature>
<keyword evidence="5 6" id="KW-0472">Membrane</keyword>
<keyword evidence="4 6" id="KW-1133">Transmembrane helix</keyword>
<dbReference type="InterPro" id="IPR036259">
    <property type="entry name" value="MFS_trans_sf"/>
</dbReference>
<dbReference type="PANTHER" id="PTHR43124:SF3">
    <property type="entry name" value="CHLORAMPHENICOL EFFLUX PUMP RV0191"/>
    <property type="match status" value="1"/>
</dbReference>
<dbReference type="InterPro" id="IPR050189">
    <property type="entry name" value="MFS_Efflux_Transporters"/>
</dbReference>
<dbReference type="EMBL" id="QQBC01000004">
    <property type="protein sequence ID" value="RDI66501.1"/>
    <property type="molecule type" value="Genomic_DNA"/>
</dbReference>
<dbReference type="Gene3D" id="1.20.1250.20">
    <property type="entry name" value="MFS general substrate transporter like domains"/>
    <property type="match status" value="2"/>
</dbReference>
<evidence type="ECO:0000256" key="3">
    <source>
        <dbReference type="ARBA" id="ARBA00022692"/>
    </source>
</evidence>
<feature type="transmembrane region" description="Helical" evidence="6">
    <location>
        <begin position="41"/>
        <end position="62"/>
    </location>
</feature>
<feature type="transmembrane region" description="Helical" evidence="6">
    <location>
        <begin position="206"/>
        <end position="229"/>
    </location>
</feature>
<name>A0A370I8R6_9NOCA</name>
<dbReference type="InterPro" id="IPR020846">
    <property type="entry name" value="MFS_dom"/>
</dbReference>
<dbReference type="STRING" id="1210086.GCA_001613105_01448"/>
<gene>
    <name evidence="8" type="ORF">DFR76_104251</name>
</gene>
<dbReference type="InterPro" id="IPR011701">
    <property type="entry name" value="MFS"/>
</dbReference>
<protein>
    <submittedName>
        <fullName evidence="8">DHA1 family chloramphenicol resistance protein-like MFS transporter</fullName>
    </submittedName>
</protein>
<comment type="caution">
    <text evidence="8">The sequence shown here is derived from an EMBL/GenBank/DDBJ whole genome shotgun (WGS) entry which is preliminary data.</text>
</comment>
<evidence type="ECO:0000256" key="5">
    <source>
        <dbReference type="ARBA" id="ARBA00023136"/>
    </source>
</evidence>
<evidence type="ECO:0000256" key="6">
    <source>
        <dbReference type="SAM" id="Phobius"/>
    </source>
</evidence>
<evidence type="ECO:0000256" key="1">
    <source>
        <dbReference type="ARBA" id="ARBA00004651"/>
    </source>
</evidence>
<feature type="transmembrane region" description="Helical" evidence="6">
    <location>
        <begin position="100"/>
        <end position="119"/>
    </location>
</feature>
<dbReference type="RefSeq" id="WP_067993826.1">
    <property type="nucleotide sequence ID" value="NZ_QQBC01000004.1"/>
</dbReference>
<evidence type="ECO:0000313" key="8">
    <source>
        <dbReference type="EMBL" id="RDI66501.1"/>
    </source>
</evidence>
<feature type="transmembrane region" description="Helical" evidence="6">
    <location>
        <begin position="159"/>
        <end position="178"/>
    </location>
</feature>
<dbReference type="Proteomes" id="UP000254869">
    <property type="component" value="Unassembled WGS sequence"/>
</dbReference>
<evidence type="ECO:0000256" key="2">
    <source>
        <dbReference type="ARBA" id="ARBA00022475"/>
    </source>
</evidence>
<dbReference type="NCBIfam" id="NF033135">
    <property type="entry name" value="cmx_cmrA"/>
    <property type="match status" value="1"/>
</dbReference>
<feature type="domain" description="Major facilitator superfamily (MFS) profile" evidence="7">
    <location>
        <begin position="4"/>
        <end position="380"/>
    </location>
</feature>
<feature type="transmembrane region" description="Helical" evidence="6">
    <location>
        <begin position="268"/>
        <end position="287"/>
    </location>
</feature>
<feature type="transmembrane region" description="Helical" evidence="6">
    <location>
        <begin position="235"/>
        <end position="256"/>
    </location>
</feature>
<dbReference type="SUPFAM" id="SSF103473">
    <property type="entry name" value="MFS general substrate transporter"/>
    <property type="match status" value="1"/>
</dbReference>
<accession>A0A370I8R6</accession>
<evidence type="ECO:0000256" key="4">
    <source>
        <dbReference type="ARBA" id="ARBA00022989"/>
    </source>
</evidence>
<proteinExistence type="predicted"/>
<dbReference type="GO" id="GO:0005886">
    <property type="term" value="C:plasma membrane"/>
    <property type="evidence" value="ECO:0007669"/>
    <property type="project" value="UniProtKB-SubCell"/>
</dbReference>
<dbReference type="GO" id="GO:0022857">
    <property type="term" value="F:transmembrane transporter activity"/>
    <property type="evidence" value="ECO:0007669"/>
    <property type="project" value="InterPro"/>
</dbReference>
<organism evidence="8 9">
    <name type="scientific">Nocardia pseudobrasiliensis</name>
    <dbReference type="NCBI Taxonomy" id="45979"/>
    <lineage>
        <taxon>Bacteria</taxon>
        <taxon>Bacillati</taxon>
        <taxon>Actinomycetota</taxon>
        <taxon>Actinomycetes</taxon>
        <taxon>Mycobacteriales</taxon>
        <taxon>Nocardiaceae</taxon>
        <taxon>Nocardia</taxon>
    </lineage>
</organism>
<dbReference type="CDD" id="cd17324">
    <property type="entry name" value="MFS_NepI_like"/>
    <property type="match status" value="1"/>
</dbReference>